<organism evidence="1 2">
    <name type="scientific">Paenibacillus nasutitermitis</name>
    <dbReference type="NCBI Taxonomy" id="1652958"/>
    <lineage>
        <taxon>Bacteria</taxon>
        <taxon>Bacillati</taxon>
        <taxon>Bacillota</taxon>
        <taxon>Bacilli</taxon>
        <taxon>Bacillales</taxon>
        <taxon>Paenibacillaceae</taxon>
        <taxon>Paenibacillus</taxon>
    </lineage>
</organism>
<dbReference type="PANTHER" id="PTHR43649:SF12">
    <property type="entry name" value="DIACETYLCHITOBIOSE BINDING PROTEIN DASA"/>
    <property type="match status" value="1"/>
</dbReference>
<dbReference type="CDD" id="cd13585">
    <property type="entry name" value="PBP2_TMBP_like"/>
    <property type="match status" value="1"/>
</dbReference>
<dbReference type="AlphaFoldDB" id="A0A916YST2"/>
<protein>
    <submittedName>
        <fullName evidence="1">Sugar ABC transporter substrate-binding protein</fullName>
    </submittedName>
</protein>
<accession>A0A916YST2</accession>
<keyword evidence="2" id="KW-1185">Reference proteome</keyword>
<reference evidence="1" key="1">
    <citation type="journal article" date="2014" name="Int. J. Syst. Evol. Microbiol.">
        <title>Complete genome sequence of Corynebacterium casei LMG S-19264T (=DSM 44701T), isolated from a smear-ripened cheese.</title>
        <authorList>
            <consortium name="US DOE Joint Genome Institute (JGI-PGF)"/>
            <person name="Walter F."/>
            <person name="Albersmeier A."/>
            <person name="Kalinowski J."/>
            <person name="Ruckert C."/>
        </authorList>
    </citation>
    <scope>NUCLEOTIDE SEQUENCE</scope>
    <source>
        <strain evidence="1">CGMCC 1.15178</strain>
    </source>
</reference>
<dbReference type="InterPro" id="IPR050490">
    <property type="entry name" value="Bact_solute-bd_prot1"/>
</dbReference>
<dbReference type="PANTHER" id="PTHR43649">
    <property type="entry name" value="ARABINOSE-BINDING PROTEIN-RELATED"/>
    <property type="match status" value="1"/>
</dbReference>
<dbReference type="Gene3D" id="3.40.190.10">
    <property type="entry name" value="Periplasmic binding protein-like II"/>
    <property type="match status" value="2"/>
</dbReference>
<evidence type="ECO:0000313" key="2">
    <source>
        <dbReference type="Proteomes" id="UP000612456"/>
    </source>
</evidence>
<name>A0A916YST2_9BACL</name>
<evidence type="ECO:0000313" key="1">
    <source>
        <dbReference type="EMBL" id="GGD59266.1"/>
    </source>
</evidence>
<dbReference type="Pfam" id="PF01547">
    <property type="entry name" value="SBP_bac_1"/>
    <property type="match status" value="1"/>
</dbReference>
<dbReference type="SUPFAM" id="SSF53850">
    <property type="entry name" value="Periplasmic binding protein-like II"/>
    <property type="match status" value="1"/>
</dbReference>
<dbReference type="RefSeq" id="WP_229750142.1">
    <property type="nucleotide sequence ID" value="NZ_BMHP01000001.1"/>
</dbReference>
<gene>
    <name evidence="1" type="ORF">GCM10010911_16340</name>
</gene>
<dbReference type="Proteomes" id="UP000612456">
    <property type="component" value="Unassembled WGS sequence"/>
</dbReference>
<dbReference type="InterPro" id="IPR006059">
    <property type="entry name" value="SBP"/>
</dbReference>
<reference evidence="1" key="2">
    <citation type="submission" date="2020-09" db="EMBL/GenBank/DDBJ databases">
        <authorList>
            <person name="Sun Q."/>
            <person name="Zhou Y."/>
        </authorList>
    </citation>
    <scope>NUCLEOTIDE SEQUENCE</scope>
    <source>
        <strain evidence="1">CGMCC 1.15178</strain>
    </source>
</reference>
<proteinExistence type="predicted"/>
<sequence>MNKQLKWGTLALLATSVLISGCGNKTDNADGSNTGTNGSPSDVAMPYKGKEISVLLEGHSTSNAIQKMLPEFEKKTGIKVNLEIVPYSDLTSKALINFSSSSGRYDIVMDDIVHGYGYQNAGYVEPLDSFASNAAISSDYDQADFVPEYLNAMKIDDKMYGLPVYGESTFLMYRKDLFEEYGIEVPKTFDELMAAAKTVKEKSNGEIAGITLRGEQGIQNVYVWAAFLWGFGGQWLNEQGQTDLETPEAAKALDFYQEILNKYGPTGVANFGWQENRLLFQQGKAAMTIDATVNGAYNEDPKESSIVGKVGYAPVPTQSSNPKGGASSLAVHGMYLSKVSDNKEAAWLFMSWATSKEQQIKSMSIDPNSGVSSLAAMKDDAFVTKFGAFKDTMLEAIANGNTQYLPQIPQSNEVINNTGVAISKALLSNKTAADVLKEANKLNNKLLSAK</sequence>
<dbReference type="PROSITE" id="PS51257">
    <property type="entry name" value="PROKAR_LIPOPROTEIN"/>
    <property type="match status" value="1"/>
</dbReference>
<comment type="caution">
    <text evidence="1">The sequence shown here is derived from an EMBL/GenBank/DDBJ whole genome shotgun (WGS) entry which is preliminary data.</text>
</comment>
<dbReference type="EMBL" id="BMHP01000001">
    <property type="protein sequence ID" value="GGD59266.1"/>
    <property type="molecule type" value="Genomic_DNA"/>
</dbReference>